<accession>A0ABY5AKK8</accession>
<dbReference type="PROSITE" id="PS51257">
    <property type="entry name" value="PROKAR_LIPOPROTEIN"/>
    <property type="match status" value="1"/>
</dbReference>
<dbReference type="RefSeq" id="WP_252660814.1">
    <property type="nucleotide sequence ID" value="NZ_CP098611.1"/>
</dbReference>
<organism evidence="1 2">
    <name type="scientific">Phormidium yuhuli AB48</name>
    <dbReference type="NCBI Taxonomy" id="2940671"/>
    <lineage>
        <taxon>Bacteria</taxon>
        <taxon>Bacillati</taxon>
        <taxon>Cyanobacteriota</taxon>
        <taxon>Cyanophyceae</taxon>
        <taxon>Oscillatoriophycideae</taxon>
        <taxon>Oscillatoriales</taxon>
        <taxon>Oscillatoriaceae</taxon>
        <taxon>Phormidium</taxon>
        <taxon>Phormidium yuhuli</taxon>
    </lineage>
</organism>
<gene>
    <name evidence="1" type="ORF">NEA10_12660</name>
</gene>
<protein>
    <submittedName>
        <fullName evidence="1">DUF4382 domain-containing protein</fullName>
    </submittedName>
</protein>
<sequence>MRVTSKSKLSALALSGLLLVGCSDVVTETVPETTDLTPAEDNGTLTVHAEGEDYAREGITSKEGWEITFDHLYVHLSDVTAHQTDPPYQADGPEISASKSLVLVESATVDLAQGDGPIFLGEAEAESGHYNALSWTMPPAPDGPAEGSVMLLKGTAERDGETIEFSIAFDQPLAFACGEFVGDERKGILDEGGTADLEATFHIDHLFGNGERPADSQLNQEALGFEPIAALAENGRVEVTSETLMAQLSPEDQEKLTQILPALGHVGEGHCFESLMSN</sequence>
<reference evidence="1" key="1">
    <citation type="submission" date="2022-06" db="EMBL/GenBank/DDBJ databases">
        <title>Genome sequence of Phormidium yuhuli AB48 isolated from an industrial photobioreactor environment.</title>
        <authorList>
            <person name="Qiu Y."/>
            <person name="Noonan A.J.C."/>
            <person name="Dofher K."/>
            <person name="Koch M."/>
            <person name="Kieft B."/>
            <person name="Lin X."/>
            <person name="Ziels R.M."/>
            <person name="Hallam S.J."/>
        </authorList>
    </citation>
    <scope>NUCLEOTIDE SEQUENCE</scope>
    <source>
        <strain evidence="1">AB48</strain>
    </source>
</reference>
<proteinExistence type="predicted"/>
<dbReference type="Proteomes" id="UP001056708">
    <property type="component" value="Chromosome"/>
</dbReference>
<name>A0ABY5AKK8_9CYAN</name>
<evidence type="ECO:0000313" key="2">
    <source>
        <dbReference type="Proteomes" id="UP001056708"/>
    </source>
</evidence>
<keyword evidence="2" id="KW-1185">Reference proteome</keyword>
<evidence type="ECO:0000313" key="1">
    <source>
        <dbReference type="EMBL" id="USR89728.1"/>
    </source>
</evidence>
<dbReference type="EMBL" id="CP098611">
    <property type="protein sequence ID" value="USR89728.1"/>
    <property type="molecule type" value="Genomic_DNA"/>
</dbReference>